<dbReference type="Proteomes" id="UP001209681">
    <property type="component" value="Unassembled WGS sequence"/>
</dbReference>
<dbReference type="Pfam" id="PF00933">
    <property type="entry name" value="Glyco_hydro_3"/>
    <property type="match status" value="1"/>
</dbReference>
<feature type="domain" description="Glycoside hydrolase family 3 N-terminal" evidence="6">
    <location>
        <begin position="32"/>
        <end position="327"/>
    </location>
</feature>
<comment type="catalytic activity">
    <reaction evidence="1">
        <text>Hydrolysis of terminal non-reducing N-acetyl-D-hexosamine residues in N-acetyl-beta-D-hexosaminides.</text>
        <dbReference type="EC" id="3.2.1.52"/>
    </reaction>
</comment>
<comment type="similarity">
    <text evidence="2">Belongs to the glycosyl hydrolase 3 family.</text>
</comment>
<dbReference type="EMBL" id="JAPFPW010000014">
    <property type="protein sequence ID" value="MCW7754683.1"/>
    <property type="molecule type" value="Genomic_DNA"/>
</dbReference>
<protein>
    <recommendedName>
        <fullName evidence="3">beta-N-acetylhexosaminidase</fullName>
        <ecNumber evidence="3">3.2.1.52</ecNumber>
    </recommendedName>
</protein>
<dbReference type="Gene3D" id="3.20.20.300">
    <property type="entry name" value="Glycoside hydrolase, family 3, N-terminal domain"/>
    <property type="match status" value="1"/>
</dbReference>
<evidence type="ECO:0000259" key="6">
    <source>
        <dbReference type="Pfam" id="PF00933"/>
    </source>
</evidence>
<dbReference type="RefSeq" id="WP_265425596.1">
    <property type="nucleotide sequence ID" value="NZ_JAPFPW010000014.1"/>
</dbReference>
<dbReference type="InterPro" id="IPR036962">
    <property type="entry name" value="Glyco_hydro_3_N_sf"/>
</dbReference>
<name>A0ABT3NB56_9BACT</name>
<dbReference type="InterPro" id="IPR017853">
    <property type="entry name" value="GH"/>
</dbReference>
<keyword evidence="4" id="KW-0378">Hydrolase</keyword>
<dbReference type="InterPro" id="IPR001764">
    <property type="entry name" value="Glyco_hydro_3_N"/>
</dbReference>
<reference evidence="7 8" key="1">
    <citation type="submission" date="2022-11" db="EMBL/GenBank/DDBJ databases">
        <title>Desulfobotulus tamanensis H1 sp. nov. - anaerobic, alkaliphilic, sulphate reducing bacterium isolated from terrestrial mud volcano.</title>
        <authorList>
            <person name="Frolova A."/>
            <person name="Merkel A.Y."/>
            <person name="Slobodkin A.I."/>
        </authorList>
    </citation>
    <scope>NUCLEOTIDE SEQUENCE [LARGE SCALE GENOMIC DNA]</scope>
    <source>
        <strain evidence="7 8">H1</strain>
    </source>
</reference>
<dbReference type="InterPro" id="IPR050226">
    <property type="entry name" value="NagZ_Beta-hexosaminidase"/>
</dbReference>
<dbReference type="PANTHER" id="PTHR30480:SF13">
    <property type="entry name" value="BETA-HEXOSAMINIDASE"/>
    <property type="match status" value="1"/>
</dbReference>
<evidence type="ECO:0000256" key="2">
    <source>
        <dbReference type="ARBA" id="ARBA00005336"/>
    </source>
</evidence>
<dbReference type="EC" id="3.2.1.52" evidence="3"/>
<dbReference type="PANTHER" id="PTHR30480">
    <property type="entry name" value="BETA-HEXOSAMINIDASE-RELATED"/>
    <property type="match status" value="1"/>
</dbReference>
<accession>A0ABT3NB56</accession>
<evidence type="ECO:0000256" key="5">
    <source>
        <dbReference type="ARBA" id="ARBA00023295"/>
    </source>
</evidence>
<evidence type="ECO:0000313" key="8">
    <source>
        <dbReference type="Proteomes" id="UP001209681"/>
    </source>
</evidence>
<proteinExistence type="inferred from homology"/>
<gene>
    <name evidence="7" type="ORF">OOT00_11885</name>
</gene>
<evidence type="ECO:0000256" key="4">
    <source>
        <dbReference type="ARBA" id="ARBA00022801"/>
    </source>
</evidence>
<comment type="caution">
    <text evidence="7">The sequence shown here is derived from an EMBL/GenBank/DDBJ whole genome shotgun (WGS) entry which is preliminary data.</text>
</comment>
<organism evidence="7 8">
    <name type="scientific">Desulfobotulus pelophilus</name>
    <dbReference type="NCBI Taxonomy" id="2823377"/>
    <lineage>
        <taxon>Bacteria</taxon>
        <taxon>Pseudomonadati</taxon>
        <taxon>Thermodesulfobacteriota</taxon>
        <taxon>Desulfobacteria</taxon>
        <taxon>Desulfobacterales</taxon>
        <taxon>Desulfobacteraceae</taxon>
        <taxon>Desulfobotulus</taxon>
    </lineage>
</organism>
<evidence type="ECO:0000256" key="1">
    <source>
        <dbReference type="ARBA" id="ARBA00001231"/>
    </source>
</evidence>
<keyword evidence="5" id="KW-0326">Glycosidase</keyword>
<evidence type="ECO:0000313" key="7">
    <source>
        <dbReference type="EMBL" id="MCW7754683.1"/>
    </source>
</evidence>
<sequence>MSSSLPESWSLATLAGQRLMIGFEGPACDTRIRRLLFRFRPAGVVLFATNVRSPDQLRRLISDLQTAASDAKIPPLIIAIDQEGGHVARLREPSFREYPSIRTLRTESEARNHARSMAKDLKNLGITMNLAPVLDVATSSGSIMLNRAFEGSAAMVETMGLAMIEEYQKQGVDAVAKHFPGIGRTVLDSHQVLPHLHTDWEELASSDLIPFRAAIQTDVPGIMVSHILYEKLDPQWPASLSVQISRNLLRDTMGYEGLVMTDDLDMKAIRLPMEKVMERMVAAEIDLGLICHEGPALEEAFETLVQTAENPEARKQFLQSAHRVLRLTIKKGLRN</sequence>
<dbReference type="SUPFAM" id="SSF51445">
    <property type="entry name" value="(Trans)glycosidases"/>
    <property type="match status" value="1"/>
</dbReference>
<evidence type="ECO:0000256" key="3">
    <source>
        <dbReference type="ARBA" id="ARBA00012663"/>
    </source>
</evidence>
<keyword evidence="8" id="KW-1185">Reference proteome</keyword>